<dbReference type="Gene3D" id="2.170.130.10">
    <property type="entry name" value="TonB-dependent receptor, plug domain"/>
    <property type="match status" value="1"/>
</dbReference>
<keyword evidence="2 12" id="KW-0813">Transport</keyword>
<comment type="similarity">
    <text evidence="12 13">Belongs to the TonB-dependent receptor family.</text>
</comment>
<evidence type="ECO:0000256" key="5">
    <source>
        <dbReference type="ARBA" id="ARBA00022692"/>
    </source>
</evidence>
<keyword evidence="3 12" id="KW-1134">Transmembrane beta strand</keyword>
<keyword evidence="18" id="KW-1185">Reference proteome</keyword>
<accession>W0ABK1</accession>
<keyword evidence="8" id="KW-0406">Ion transport</keyword>
<comment type="subcellular location">
    <subcellularLocation>
        <location evidence="1 12">Cell outer membrane</location>
        <topology evidence="1 12">Multi-pass membrane protein</topology>
    </subcellularLocation>
</comment>
<feature type="domain" description="TonB-dependent receptor-like beta-barrel" evidence="15">
    <location>
        <begin position="265"/>
        <end position="723"/>
    </location>
</feature>
<proteinExistence type="inferred from homology"/>
<evidence type="ECO:0000256" key="2">
    <source>
        <dbReference type="ARBA" id="ARBA00022448"/>
    </source>
</evidence>
<dbReference type="Proteomes" id="UP000018851">
    <property type="component" value="Chromosome"/>
</dbReference>
<evidence type="ECO:0000256" key="8">
    <source>
        <dbReference type="ARBA" id="ARBA00023065"/>
    </source>
</evidence>
<dbReference type="SUPFAM" id="SSF56935">
    <property type="entry name" value="Porins"/>
    <property type="match status" value="1"/>
</dbReference>
<keyword evidence="6 14" id="KW-0732">Signal</keyword>
<evidence type="ECO:0000256" key="4">
    <source>
        <dbReference type="ARBA" id="ARBA00022496"/>
    </source>
</evidence>
<dbReference type="AlphaFoldDB" id="W0ABK1"/>
<dbReference type="GO" id="GO:0009279">
    <property type="term" value="C:cell outer membrane"/>
    <property type="evidence" value="ECO:0007669"/>
    <property type="project" value="UniProtKB-SubCell"/>
</dbReference>
<evidence type="ECO:0008006" key="19">
    <source>
        <dbReference type="Google" id="ProtNLM"/>
    </source>
</evidence>
<dbReference type="Pfam" id="PF07715">
    <property type="entry name" value="Plug"/>
    <property type="match status" value="1"/>
</dbReference>
<evidence type="ECO:0000256" key="3">
    <source>
        <dbReference type="ARBA" id="ARBA00022452"/>
    </source>
</evidence>
<dbReference type="KEGG" id="ssan:NX02_18200"/>
<evidence type="ECO:0000259" key="16">
    <source>
        <dbReference type="Pfam" id="PF07715"/>
    </source>
</evidence>
<dbReference type="RefSeq" id="WP_025293488.1">
    <property type="nucleotide sequence ID" value="NZ_CP006644.1"/>
</dbReference>
<dbReference type="PANTHER" id="PTHR32552:SF89">
    <property type="entry name" value="CATECHOLATE SIDEROPHORE RECEPTOR FIU"/>
    <property type="match status" value="1"/>
</dbReference>
<keyword evidence="10 12" id="KW-0472">Membrane</keyword>
<dbReference type="STRING" id="1123269.NX02_18200"/>
<evidence type="ECO:0000259" key="15">
    <source>
        <dbReference type="Pfam" id="PF00593"/>
    </source>
</evidence>
<dbReference type="PROSITE" id="PS52016">
    <property type="entry name" value="TONB_DEPENDENT_REC_3"/>
    <property type="match status" value="1"/>
</dbReference>
<dbReference type="eggNOG" id="COG4771">
    <property type="taxonomic scope" value="Bacteria"/>
</dbReference>
<evidence type="ECO:0000313" key="18">
    <source>
        <dbReference type="Proteomes" id="UP000018851"/>
    </source>
</evidence>
<evidence type="ECO:0000256" key="7">
    <source>
        <dbReference type="ARBA" id="ARBA00023004"/>
    </source>
</evidence>
<feature type="signal peptide" evidence="14">
    <location>
        <begin position="1"/>
        <end position="21"/>
    </location>
</feature>
<dbReference type="GO" id="GO:0015344">
    <property type="term" value="F:siderophore uptake transmembrane transporter activity"/>
    <property type="evidence" value="ECO:0007669"/>
    <property type="project" value="TreeGrafter"/>
</dbReference>
<dbReference type="PANTHER" id="PTHR32552">
    <property type="entry name" value="FERRICHROME IRON RECEPTOR-RELATED"/>
    <property type="match status" value="1"/>
</dbReference>
<evidence type="ECO:0000256" key="14">
    <source>
        <dbReference type="SAM" id="SignalP"/>
    </source>
</evidence>
<dbReference type="HOGENOM" id="CLU_012070_0_0_5"/>
<dbReference type="Pfam" id="PF00593">
    <property type="entry name" value="TonB_dep_Rec_b-barrel"/>
    <property type="match status" value="1"/>
</dbReference>
<name>W0ABK1_9SPHN</name>
<evidence type="ECO:0000256" key="12">
    <source>
        <dbReference type="PROSITE-ProRule" id="PRU01360"/>
    </source>
</evidence>
<dbReference type="InterPro" id="IPR036942">
    <property type="entry name" value="Beta-barrel_TonB_sf"/>
</dbReference>
<keyword evidence="5 12" id="KW-0812">Transmembrane</keyword>
<evidence type="ECO:0000256" key="9">
    <source>
        <dbReference type="ARBA" id="ARBA00023077"/>
    </source>
</evidence>
<dbReference type="InterPro" id="IPR037066">
    <property type="entry name" value="Plug_dom_sf"/>
</dbReference>
<protein>
    <recommendedName>
        <fullName evidence="19">TonB-denpendent receptor</fullName>
    </recommendedName>
</protein>
<dbReference type="EMBL" id="CP006644">
    <property type="protein sequence ID" value="AHE55309.1"/>
    <property type="molecule type" value="Genomic_DNA"/>
</dbReference>
<dbReference type="Gene3D" id="2.40.170.20">
    <property type="entry name" value="TonB-dependent receptor, beta-barrel domain"/>
    <property type="match status" value="1"/>
</dbReference>
<dbReference type="InterPro" id="IPR039426">
    <property type="entry name" value="TonB-dep_rcpt-like"/>
</dbReference>
<keyword evidence="7" id="KW-0408">Iron</keyword>
<organism evidence="17 18">
    <name type="scientific">Sphingomonas sanxanigenens DSM 19645 = NX02</name>
    <dbReference type="NCBI Taxonomy" id="1123269"/>
    <lineage>
        <taxon>Bacteria</taxon>
        <taxon>Pseudomonadati</taxon>
        <taxon>Pseudomonadota</taxon>
        <taxon>Alphaproteobacteria</taxon>
        <taxon>Sphingomonadales</taxon>
        <taxon>Sphingomonadaceae</taxon>
        <taxon>Sphingomonas</taxon>
    </lineage>
</organism>
<feature type="domain" description="TonB-dependent receptor plug" evidence="16">
    <location>
        <begin position="50"/>
        <end position="154"/>
    </location>
</feature>
<keyword evidence="9 13" id="KW-0798">TonB box</keyword>
<evidence type="ECO:0000256" key="6">
    <source>
        <dbReference type="ARBA" id="ARBA00022729"/>
    </source>
</evidence>
<dbReference type="InterPro" id="IPR000531">
    <property type="entry name" value="Beta-barrel_TonB"/>
</dbReference>
<feature type="chain" id="PRO_5004786108" description="TonB-denpendent receptor" evidence="14">
    <location>
        <begin position="22"/>
        <end position="759"/>
    </location>
</feature>
<dbReference type="OrthoDB" id="7277632at2"/>
<keyword evidence="4" id="KW-0410">Iron transport</keyword>
<dbReference type="PATRIC" id="fig|1123269.5.peg.3561"/>
<reference evidence="17 18" key="1">
    <citation type="submission" date="2013-07" db="EMBL/GenBank/DDBJ databases">
        <title>Completed genome of Sphingomonas sanxanigenens NX02.</title>
        <authorList>
            <person name="Ma T."/>
            <person name="Huang H."/>
            <person name="Wu M."/>
            <person name="Li X."/>
            <person name="Li G."/>
        </authorList>
    </citation>
    <scope>NUCLEOTIDE SEQUENCE [LARGE SCALE GENOMIC DNA]</scope>
    <source>
        <strain evidence="17 18">NX02</strain>
    </source>
</reference>
<evidence type="ECO:0000256" key="1">
    <source>
        <dbReference type="ARBA" id="ARBA00004571"/>
    </source>
</evidence>
<sequence length="759" mass="81005">MKTVLTAILTASALAAFPAAAQTQPAPPPPADDGGEIIVTGTPGGAEQRKVDASFAITTLDDAAVARFGPQSTADLLKAVPGVWVESSGGVAGANINLRGFPGTGDAPFVTIQLEGVPIYTPPTIGFLENSSIFRIDETIERVEALRGGPNPVLSNGQPALTTNFLLKEGGEETHGSIRASTSTYDLLRVDGVLSGKLADDFYYMIGGYVQQSEGVREAGFNSEKGHQVTINLTKRLSNGKINLYFRHTDDHGAWYLPVPLNVDGIDSSYVQVGPANRNIVVEGPYGERFAADYGDGRGFKGIIAGGSLALDFDGGWSVAERFSYLEGDADTYGLSPRGGARTIGQLGLASAATTSTGRTLGPDAVVQHIGFWAVQKDIDSVSNDLSVTKDVGRGSVTLGYFASRYGAEDLWNLNNNARYFEVGGGREQVTIDCATVTNAPAPCLNGTRLNARGDGRMNALYAVADYEIVDRLRLDGGVRWVDHRIDYVANTAADPVKGLTGVDNIVNDYAEQGIAWTAGANYAFTDDFGAFLRINDGFRLPYFDDLRGGQTQIAAGDDLFYDVRQYEGGLKFQQRGIGLYLTAFRVETQATRSTAPVVDAPISRFETESQGLEFDADVNLGSGFAVVAAATYLDASISADADPTVVGNRAPRQPRWQLRVAPSYTFSLGGVDGSLYGAFSHVGERQSNIQNTQPLPAYQKVDLGIELALANGLNLRVFGDNIFDEQGLTEGDPNTFGLNANGRYILPRSVRFSLGYAF</sequence>
<keyword evidence="11 12" id="KW-0998">Cell outer membrane</keyword>
<evidence type="ECO:0000313" key="17">
    <source>
        <dbReference type="EMBL" id="AHE55309.1"/>
    </source>
</evidence>
<dbReference type="InterPro" id="IPR012910">
    <property type="entry name" value="Plug_dom"/>
</dbReference>
<gene>
    <name evidence="17" type="ORF">NX02_18200</name>
</gene>
<evidence type="ECO:0000256" key="13">
    <source>
        <dbReference type="RuleBase" id="RU003357"/>
    </source>
</evidence>
<evidence type="ECO:0000256" key="10">
    <source>
        <dbReference type="ARBA" id="ARBA00023136"/>
    </source>
</evidence>
<evidence type="ECO:0000256" key="11">
    <source>
        <dbReference type="ARBA" id="ARBA00023237"/>
    </source>
</evidence>